<evidence type="ECO:0000256" key="1">
    <source>
        <dbReference type="ARBA" id="ARBA00005187"/>
    </source>
</evidence>
<dbReference type="InterPro" id="IPR017932">
    <property type="entry name" value="GATase_2_dom"/>
</dbReference>
<dbReference type="Pfam" id="PF13537">
    <property type="entry name" value="GATase_7"/>
    <property type="match status" value="1"/>
</dbReference>
<comment type="pathway">
    <text evidence="1">Amino-acid biosynthesis; L-asparagine biosynthesis; L-asparagine from L-aspartate (L-Gln route): step 1/1.</text>
</comment>
<dbReference type="EC" id="6.3.5.4" evidence="3"/>
<keyword evidence="12" id="KW-1185">Reference proteome</keyword>
<evidence type="ECO:0000256" key="6">
    <source>
        <dbReference type="ARBA" id="ARBA00022962"/>
    </source>
</evidence>
<protein>
    <recommendedName>
        <fullName evidence="3">asparagine synthase (glutamine-hydrolyzing)</fullName>
        <ecNumber evidence="3">6.3.5.4</ecNumber>
    </recommendedName>
</protein>
<gene>
    <name evidence="11" type="primary">asnB</name>
    <name evidence="11" type="ORF">EAH69_10190</name>
</gene>
<dbReference type="PIRSF" id="PIRSF001589">
    <property type="entry name" value="Asn_synthetase_glu-h"/>
    <property type="match status" value="1"/>
</dbReference>
<dbReference type="InterPro" id="IPR029055">
    <property type="entry name" value="Ntn_hydrolases_N"/>
</dbReference>
<reference evidence="11 12" key="1">
    <citation type="submission" date="2018-10" db="EMBL/GenBank/DDBJ databases">
        <authorList>
            <person name="Chen X."/>
        </authorList>
    </citation>
    <scope>NUCLEOTIDE SEQUENCE [LARGE SCALE GENOMIC DNA]</scope>
    <source>
        <strain evidence="11 12">YIM 102668</strain>
    </source>
</reference>
<dbReference type="PANTHER" id="PTHR43284">
    <property type="entry name" value="ASPARAGINE SYNTHETASE (GLUTAMINE-HYDROLYZING)"/>
    <property type="match status" value="1"/>
</dbReference>
<dbReference type="RefSeq" id="WP_121935103.1">
    <property type="nucleotide sequence ID" value="NZ_RDOJ01000014.1"/>
</dbReference>
<evidence type="ECO:0000313" key="11">
    <source>
        <dbReference type="EMBL" id="RLZ08294.1"/>
    </source>
</evidence>
<evidence type="ECO:0000256" key="9">
    <source>
        <dbReference type="PIRSR" id="PIRSR001589-2"/>
    </source>
</evidence>
<dbReference type="GO" id="GO:0006529">
    <property type="term" value="P:asparagine biosynthetic process"/>
    <property type="evidence" value="ECO:0007669"/>
    <property type="project" value="UniProtKB-KW"/>
</dbReference>
<dbReference type="InterPro" id="IPR014729">
    <property type="entry name" value="Rossmann-like_a/b/a_fold"/>
</dbReference>
<dbReference type="PROSITE" id="PS51278">
    <property type="entry name" value="GATASE_TYPE_2"/>
    <property type="match status" value="1"/>
</dbReference>
<comment type="catalytic activity">
    <reaction evidence="7">
        <text>L-aspartate + L-glutamine + ATP + H2O = L-asparagine + L-glutamate + AMP + diphosphate + H(+)</text>
        <dbReference type="Rhea" id="RHEA:12228"/>
        <dbReference type="ChEBI" id="CHEBI:15377"/>
        <dbReference type="ChEBI" id="CHEBI:15378"/>
        <dbReference type="ChEBI" id="CHEBI:29985"/>
        <dbReference type="ChEBI" id="CHEBI:29991"/>
        <dbReference type="ChEBI" id="CHEBI:30616"/>
        <dbReference type="ChEBI" id="CHEBI:33019"/>
        <dbReference type="ChEBI" id="CHEBI:58048"/>
        <dbReference type="ChEBI" id="CHEBI:58359"/>
        <dbReference type="ChEBI" id="CHEBI:456215"/>
        <dbReference type="EC" id="6.3.5.4"/>
    </reaction>
</comment>
<evidence type="ECO:0000313" key="12">
    <source>
        <dbReference type="Proteomes" id="UP000275348"/>
    </source>
</evidence>
<evidence type="ECO:0000256" key="4">
    <source>
        <dbReference type="ARBA" id="ARBA00022741"/>
    </source>
</evidence>
<dbReference type="Pfam" id="PF00733">
    <property type="entry name" value="Asn_synthase"/>
    <property type="match status" value="1"/>
</dbReference>
<dbReference type="CDD" id="cd01991">
    <property type="entry name" value="Asn_synthase_B_C"/>
    <property type="match status" value="1"/>
</dbReference>
<evidence type="ECO:0000256" key="8">
    <source>
        <dbReference type="PIRSR" id="PIRSR001589-1"/>
    </source>
</evidence>
<dbReference type="SUPFAM" id="SSF56235">
    <property type="entry name" value="N-terminal nucleophile aminohydrolases (Ntn hydrolases)"/>
    <property type="match status" value="1"/>
</dbReference>
<dbReference type="CDD" id="cd00712">
    <property type="entry name" value="AsnB"/>
    <property type="match status" value="1"/>
</dbReference>
<proteinExistence type="inferred from homology"/>
<dbReference type="EMBL" id="RDOJ01000014">
    <property type="protein sequence ID" value="RLZ08294.1"/>
    <property type="molecule type" value="Genomic_DNA"/>
</dbReference>
<evidence type="ECO:0000256" key="7">
    <source>
        <dbReference type="ARBA" id="ARBA00048741"/>
    </source>
</evidence>
<dbReference type="InterPro" id="IPR001962">
    <property type="entry name" value="Asn_synthase"/>
</dbReference>
<keyword evidence="6 8" id="KW-0315">Glutamine amidotransferase</keyword>
<evidence type="ECO:0000256" key="3">
    <source>
        <dbReference type="ARBA" id="ARBA00012737"/>
    </source>
</evidence>
<dbReference type="Gene3D" id="3.60.20.10">
    <property type="entry name" value="Glutamine Phosphoribosylpyrophosphate, subunit 1, domain 1"/>
    <property type="match status" value="1"/>
</dbReference>
<dbReference type="NCBIfam" id="TIGR01536">
    <property type="entry name" value="asn_synth_AEB"/>
    <property type="match status" value="1"/>
</dbReference>
<keyword evidence="4 9" id="KW-0547">Nucleotide-binding</keyword>
<evidence type="ECO:0000256" key="5">
    <source>
        <dbReference type="ARBA" id="ARBA00022840"/>
    </source>
</evidence>
<dbReference type="GO" id="GO:0004066">
    <property type="term" value="F:asparagine synthase (glutamine-hydrolyzing) activity"/>
    <property type="evidence" value="ECO:0007669"/>
    <property type="project" value="UniProtKB-EC"/>
</dbReference>
<dbReference type="Gene3D" id="3.40.50.620">
    <property type="entry name" value="HUPs"/>
    <property type="match status" value="1"/>
</dbReference>
<dbReference type="Proteomes" id="UP000275348">
    <property type="component" value="Unassembled WGS sequence"/>
</dbReference>
<keyword evidence="8" id="KW-0028">Amino-acid biosynthesis</keyword>
<keyword evidence="8" id="KW-0061">Asparagine biosynthesis</keyword>
<organism evidence="11 12">
    <name type="scientific">Faecalibacter macacae</name>
    <dbReference type="NCBI Taxonomy" id="1859289"/>
    <lineage>
        <taxon>Bacteria</taxon>
        <taxon>Pseudomonadati</taxon>
        <taxon>Bacteroidota</taxon>
        <taxon>Flavobacteriia</taxon>
        <taxon>Flavobacteriales</taxon>
        <taxon>Weeksellaceae</taxon>
        <taxon>Faecalibacter</taxon>
    </lineage>
</organism>
<dbReference type="PANTHER" id="PTHR43284:SF1">
    <property type="entry name" value="ASPARAGINE SYNTHETASE"/>
    <property type="match status" value="1"/>
</dbReference>
<dbReference type="AlphaFoldDB" id="A0A3L9MAL5"/>
<accession>A0A3L9MAL5</accession>
<dbReference type="InterPro" id="IPR051786">
    <property type="entry name" value="ASN_synthetase/amidase"/>
</dbReference>
<evidence type="ECO:0000256" key="2">
    <source>
        <dbReference type="ARBA" id="ARBA00005752"/>
    </source>
</evidence>
<dbReference type="OrthoDB" id="9763290at2"/>
<keyword evidence="5 9" id="KW-0067">ATP-binding</keyword>
<comment type="similarity">
    <text evidence="2">Belongs to the asparagine synthetase family.</text>
</comment>
<feature type="domain" description="Glutamine amidotransferase type-2" evidence="10">
    <location>
        <begin position="2"/>
        <end position="238"/>
    </location>
</feature>
<name>A0A3L9MAL5_9FLAO</name>
<comment type="caution">
    <text evidence="11">The sequence shown here is derived from an EMBL/GenBank/DDBJ whole genome shotgun (WGS) entry which is preliminary data.</text>
</comment>
<evidence type="ECO:0000259" key="10">
    <source>
        <dbReference type="PROSITE" id="PS51278"/>
    </source>
</evidence>
<dbReference type="InterPro" id="IPR033738">
    <property type="entry name" value="AsnB_N"/>
</dbReference>
<dbReference type="GO" id="GO:0005524">
    <property type="term" value="F:ATP binding"/>
    <property type="evidence" value="ECO:0007669"/>
    <property type="project" value="UniProtKB-KW"/>
</dbReference>
<feature type="active site" description="For GATase activity" evidence="8">
    <location>
        <position position="2"/>
    </location>
</feature>
<dbReference type="InterPro" id="IPR006426">
    <property type="entry name" value="Asn_synth_AEB"/>
</dbReference>
<feature type="binding site" evidence="9">
    <location>
        <position position="125"/>
    </location>
    <ligand>
        <name>L-glutamine</name>
        <dbReference type="ChEBI" id="CHEBI:58359"/>
    </ligand>
</feature>
<dbReference type="SUPFAM" id="SSF52402">
    <property type="entry name" value="Adenine nucleotide alpha hydrolases-like"/>
    <property type="match status" value="1"/>
</dbReference>
<sequence>MCGISGVFSKSNLTQDHIINSLAAIKHRGPDNTIHTSYLNQDLQFYSSNLSNDITRKTLNNAENSTSTNWIGFNRLSIIDLSENGMQPFYDKETKVSFFMNGEIYNFKSLRHEFLNDVELKSNSDSEIAFQLYLKLGDDFIHHLRGMFVITIVDYDKEIVNIWRDRFGIKPLYYYLSDDLFIFSSEIKGVFASGLIDKNINYEHLAHSIYLNTNFAPNTIYENIYSLEAATKIEVNFKNFSLKKDHYWSLEYNPDPREISDNEFLNDINEIVELAAISDVKQAVMISGGLDSGLLAYTLGKHHTDIDAITIYNSLNDAQNELNFAKSNAKNAGLTIKSFEIDNQIDLNTIKEYATAEEEPNISPEPAYFISKKANQESYVVLQNALGLDELFYGYNYYHQAEKLQKIKPFLIPAFKYILKGSKKRKYSELTSLGLETIPFVSRSVSGWDEIKILFKNYNSSNWEHPVKKLMKQVTDTNTKFKDFPLIKKISYLDFFYYISSHHSVRSDIPAMNFKIEMRFPFLDHLFIQKYFNNTQTNENLTQGSNKPFLRKNVKNILPKDVLYMPKKGFSIPTNQWLKDVDLEKDFPILNTFFGDDYKKWGDTPEKKWYLISISFLKFNPKL</sequence>
<keyword evidence="11" id="KW-0436">Ligase</keyword>